<comment type="caution">
    <text evidence="2">The sequence shown here is derived from an EMBL/GenBank/DDBJ whole genome shotgun (WGS) entry which is preliminary data.</text>
</comment>
<protein>
    <recommendedName>
        <fullName evidence="4">Envelope protein</fullName>
    </recommendedName>
</protein>
<sequence length="440" mass="50329">MKNSTLFAQAEDLREQIAQDIGQMSPEEPRFKRGLINGVGKAIKYIFGNTDADDLDRINDHIQNLEKYAEKDGIAINDSIIAINKINENININTNIIKKKLRLATEKQNKNFDYLESISTLITQELSFLSLLGKIKRSFSFDDDIFNLEILTLEQLTKIKQILTNVYFPRQLIMHYHNLLDFRFSKGSIVSTYNAIIYTLKIPILNPIEFSLFQRLAAINSYNQTEIVLTPWKLVGSLLQLHTNKCKTIFKDNYLCYQITTQETEPVIVTINTPLILAYPLAPDTTLVSCNHHISIMVNNNITYGTASFKGTDIQIQGHSIQNVIGYVIPLETQPIVIDNHRLRFEPLKTLTIPTLKTISKFEQPQNETSHIFISNLTLMAGLVILICGYIGYIYIKKRQPRKQAKSKELINMTNAEDVLELRRGGVTYEHQFTNLLGCR</sequence>
<keyword evidence="3" id="KW-1185">Reference proteome</keyword>
<dbReference type="EMBL" id="JBJJXI010000045">
    <property type="protein sequence ID" value="KAL3401432.1"/>
    <property type="molecule type" value="Genomic_DNA"/>
</dbReference>
<dbReference type="AlphaFoldDB" id="A0ABD2X7Q7"/>
<organism evidence="2 3">
    <name type="scientific">Trichogramma kaykai</name>
    <dbReference type="NCBI Taxonomy" id="54128"/>
    <lineage>
        <taxon>Eukaryota</taxon>
        <taxon>Metazoa</taxon>
        <taxon>Ecdysozoa</taxon>
        <taxon>Arthropoda</taxon>
        <taxon>Hexapoda</taxon>
        <taxon>Insecta</taxon>
        <taxon>Pterygota</taxon>
        <taxon>Neoptera</taxon>
        <taxon>Endopterygota</taxon>
        <taxon>Hymenoptera</taxon>
        <taxon>Apocrita</taxon>
        <taxon>Proctotrupomorpha</taxon>
        <taxon>Chalcidoidea</taxon>
        <taxon>Trichogrammatidae</taxon>
        <taxon>Trichogramma</taxon>
    </lineage>
</organism>
<evidence type="ECO:0000313" key="3">
    <source>
        <dbReference type="Proteomes" id="UP001627154"/>
    </source>
</evidence>
<keyword evidence="1" id="KW-0812">Transmembrane</keyword>
<accession>A0ABD2X7Q7</accession>
<feature type="transmembrane region" description="Helical" evidence="1">
    <location>
        <begin position="373"/>
        <end position="396"/>
    </location>
</feature>
<gene>
    <name evidence="2" type="ORF">TKK_005277</name>
</gene>
<evidence type="ECO:0000256" key="1">
    <source>
        <dbReference type="SAM" id="Phobius"/>
    </source>
</evidence>
<name>A0ABD2X7Q7_9HYME</name>
<keyword evidence="1" id="KW-0472">Membrane</keyword>
<reference evidence="2 3" key="1">
    <citation type="journal article" date="2024" name="bioRxiv">
        <title>A reference genome for Trichogramma kaykai: A tiny desert-dwelling parasitoid wasp with competing sex-ratio distorters.</title>
        <authorList>
            <person name="Culotta J."/>
            <person name="Lindsey A.R."/>
        </authorList>
    </citation>
    <scope>NUCLEOTIDE SEQUENCE [LARGE SCALE GENOMIC DNA]</scope>
    <source>
        <strain evidence="2 3">KSX58</strain>
    </source>
</reference>
<proteinExistence type="predicted"/>
<evidence type="ECO:0000313" key="2">
    <source>
        <dbReference type="EMBL" id="KAL3401432.1"/>
    </source>
</evidence>
<dbReference type="Proteomes" id="UP001627154">
    <property type="component" value="Unassembled WGS sequence"/>
</dbReference>
<keyword evidence="1" id="KW-1133">Transmembrane helix</keyword>
<evidence type="ECO:0008006" key="4">
    <source>
        <dbReference type="Google" id="ProtNLM"/>
    </source>
</evidence>